<evidence type="ECO:0000256" key="6">
    <source>
        <dbReference type="SAM" id="Coils"/>
    </source>
</evidence>
<evidence type="ECO:0000256" key="1">
    <source>
        <dbReference type="ARBA" id="ARBA00009369"/>
    </source>
</evidence>
<gene>
    <name evidence="9" type="ORF">Rain11_0777</name>
</gene>
<dbReference type="GO" id="GO:0005886">
    <property type="term" value="C:plasma membrane"/>
    <property type="evidence" value="ECO:0007669"/>
    <property type="project" value="TreeGrafter"/>
</dbReference>
<keyword evidence="7" id="KW-1133">Transmembrane helix</keyword>
<name>A0A2N3III3_9BACT</name>
<dbReference type="RefSeq" id="WP_101358042.1">
    <property type="nucleotide sequence ID" value="NZ_NKXO01000010.1"/>
</dbReference>
<dbReference type="EMBL" id="NKXO01000010">
    <property type="protein sequence ID" value="PKQ70117.1"/>
    <property type="molecule type" value="Genomic_DNA"/>
</dbReference>
<dbReference type="InterPro" id="IPR007221">
    <property type="entry name" value="MreC"/>
</dbReference>
<feature type="coiled-coil region" evidence="6">
    <location>
        <begin position="60"/>
        <end position="87"/>
    </location>
</feature>
<comment type="similarity">
    <text evidence="1 5">Belongs to the MreC family.</text>
</comment>
<dbReference type="AlphaFoldDB" id="A0A2N3III3"/>
<keyword evidence="10" id="KW-1185">Reference proteome</keyword>
<evidence type="ECO:0000313" key="10">
    <source>
        <dbReference type="Proteomes" id="UP000233387"/>
    </source>
</evidence>
<dbReference type="InterPro" id="IPR042175">
    <property type="entry name" value="Cell/Rod_MreC_2"/>
</dbReference>
<keyword evidence="3 5" id="KW-0133">Cell shape</keyword>
<dbReference type="PIRSF" id="PIRSF038471">
    <property type="entry name" value="MreC"/>
    <property type="match status" value="1"/>
</dbReference>
<protein>
    <recommendedName>
        <fullName evidence="2 5">Cell shape-determining protein MreC</fullName>
    </recommendedName>
    <alternativeName>
        <fullName evidence="4 5">Cell shape protein MreC</fullName>
    </alternativeName>
</protein>
<comment type="function">
    <text evidence="5">Involved in formation and maintenance of cell shape.</text>
</comment>
<evidence type="ECO:0000256" key="4">
    <source>
        <dbReference type="ARBA" id="ARBA00032089"/>
    </source>
</evidence>
<dbReference type="PANTHER" id="PTHR34138:SF1">
    <property type="entry name" value="CELL SHAPE-DETERMINING PROTEIN MREC"/>
    <property type="match status" value="1"/>
</dbReference>
<evidence type="ECO:0000313" key="9">
    <source>
        <dbReference type="EMBL" id="PKQ70117.1"/>
    </source>
</evidence>
<dbReference type="PANTHER" id="PTHR34138">
    <property type="entry name" value="CELL SHAPE-DETERMINING PROTEIN MREC"/>
    <property type="match status" value="1"/>
</dbReference>
<evidence type="ECO:0000259" key="8">
    <source>
        <dbReference type="Pfam" id="PF04085"/>
    </source>
</evidence>
<dbReference type="Gene3D" id="2.40.10.350">
    <property type="entry name" value="Rod shape-determining protein MreC, domain 2"/>
    <property type="match status" value="1"/>
</dbReference>
<dbReference type="Pfam" id="PF04085">
    <property type="entry name" value="MreC"/>
    <property type="match status" value="1"/>
</dbReference>
<accession>A0A2N3III3</accession>
<reference evidence="9 10" key="1">
    <citation type="submission" date="2017-06" db="EMBL/GenBank/DDBJ databases">
        <title>Raineya orbicola gen. nov., sp. nov. a slightly thermophilic bacterium of the phylum Bacteroidetes and the description of Raineyaceae fam. nov.</title>
        <authorList>
            <person name="Albuquerque L."/>
            <person name="Polonia A.R.M."/>
            <person name="Barroso C."/>
            <person name="Froufe H.J.C."/>
            <person name="Lage O."/>
            <person name="Lobo-Da-Cunha A."/>
            <person name="Egas C."/>
            <person name="Da Costa M.S."/>
        </authorList>
    </citation>
    <scope>NUCLEOTIDE SEQUENCE [LARGE SCALE GENOMIC DNA]</scope>
    <source>
        <strain evidence="9 10">SPSPC-11</strain>
    </source>
</reference>
<dbReference type="NCBIfam" id="NF010532">
    <property type="entry name" value="PRK13922.9-3"/>
    <property type="match status" value="1"/>
</dbReference>
<feature type="transmembrane region" description="Helical" evidence="7">
    <location>
        <begin position="12"/>
        <end position="31"/>
    </location>
</feature>
<organism evidence="9 10">
    <name type="scientific">Raineya orbicola</name>
    <dbReference type="NCBI Taxonomy" id="2016530"/>
    <lineage>
        <taxon>Bacteria</taxon>
        <taxon>Pseudomonadati</taxon>
        <taxon>Bacteroidota</taxon>
        <taxon>Cytophagia</taxon>
        <taxon>Cytophagales</taxon>
        <taxon>Raineyaceae</taxon>
        <taxon>Raineya</taxon>
    </lineage>
</organism>
<keyword evidence="7" id="KW-0812">Transmembrane</keyword>
<feature type="domain" description="Rod shape-determining protein MreC beta-barrel core" evidence="8">
    <location>
        <begin position="111"/>
        <end position="264"/>
    </location>
</feature>
<keyword evidence="7" id="KW-0472">Membrane</keyword>
<dbReference type="GO" id="GO:0008360">
    <property type="term" value="P:regulation of cell shape"/>
    <property type="evidence" value="ECO:0007669"/>
    <property type="project" value="UniProtKB-KW"/>
</dbReference>
<keyword evidence="6" id="KW-0175">Coiled coil</keyword>
<dbReference type="InterPro" id="IPR042177">
    <property type="entry name" value="Cell/Rod_1"/>
</dbReference>
<dbReference type="Proteomes" id="UP000233387">
    <property type="component" value="Unassembled WGS sequence"/>
</dbReference>
<evidence type="ECO:0000256" key="2">
    <source>
        <dbReference type="ARBA" id="ARBA00013855"/>
    </source>
</evidence>
<evidence type="ECO:0000256" key="3">
    <source>
        <dbReference type="ARBA" id="ARBA00022960"/>
    </source>
</evidence>
<evidence type="ECO:0000256" key="5">
    <source>
        <dbReference type="PIRNR" id="PIRNR038471"/>
    </source>
</evidence>
<dbReference type="OrthoDB" id="9811827at2"/>
<dbReference type="InterPro" id="IPR055342">
    <property type="entry name" value="MreC_beta-barrel_core"/>
</dbReference>
<proteinExistence type="inferred from homology"/>
<evidence type="ECO:0000256" key="7">
    <source>
        <dbReference type="SAM" id="Phobius"/>
    </source>
</evidence>
<sequence>MQAIFDFVYRFRATFLFLILQIICFLMIVRFNNYQKAYFLNTASAFSGKLNAWANEVNNYFHLREVNQALSEENARLNNELMRLKQSHFENLIPIRNEAIISKYQFEPAKVVNKTIHKLRNFITIEKGSANGIQKDMGVITSEGIVGRVIEVSEHYAVVSTILHNQSTFSVKVKLKNLQGEAYLSYIQWDSRNFRYTKLKDIPLSIPVAIGDTVVTSGYNVFFPEKIMVGVVERINPQKTSTFHDIDVRLSTDFNTLSYVYVVKNRLQQEQTEIEKDTTNIPRK</sequence>
<dbReference type="Gene3D" id="2.40.10.340">
    <property type="entry name" value="Rod shape-determining protein MreC, domain 1"/>
    <property type="match status" value="1"/>
</dbReference>
<comment type="caution">
    <text evidence="9">The sequence shown here is derived from an EMBL/GenBank/DDBJ whole genome shotgun (WGS) entry which is preliminary data.</text>
</comment>